<keyword evidence="1" id="KW-0489">Methyltransferase</keyword>
<evidence type="ECO:0000313" key="2">
    <source>
        <dbReference type="Proteomes" id="UP000197065"/>
    </source>
</evidence>
<dbReference type="InterPro" id="IPR025690">
    <property type="entry name" value="Methyltransf_put"/>
</dbReference>
<keyword evidence="2" id="KW-1185">Reference proteome</keyword>
<protein>
    <submittedName>
        <fullName evidence="1">S-adenosyl-L-methionine methyltransferase</fullName>
    </submittedName>
</protein>
<evidence type="ECO:0000313" key="1">
    <source>
        <dbReference type="EMBL" id="SNB53132.1"/>
    </source>
</evidence>
<dbReference type="AlphaFoldDB" id="A0A212Q1E8"/>
<dbReference type="Proteomes" id="UP000197065">
    <property type="component" value="Unassembled WGS sequence"/>
</dbReference>
<dbReference type="InterPro" id="IPR029063">
    <property type="entry name" value="SAM-dependent_MTases_sf"/>
</dbReference>
<gene>
    <name evidence="1" type="ORF">SAMN07250955_101344</name>
</gene>
<accession>A0A212Q1E8</accession>
<dbReference type="Gene3D" id="3.40.50.150">
    <property type="entry name" value="Vaccinia Virus protein VP39"/>
    <property type="match status" value="1"/>
</dbReference>
<dbReference type="GO" id="GO:0032259">
    <property type="term" value="P:methylation"/>
    <property type="evidence" value="ECO:0007669"/>
    <property type="project" value="UniProtKB-KW"/>
</dbReference>
<dbReference type="GO" id="GO:0008168">
    <property type="term" value="F:methyltransferase activity"/>
    <property type="evidence" value="ECO:0007669"/>
    <property type="project" value="UniProtKB-KW"/>
</dbReference>
<reference evidence="1 2" key="1">
    <citation type="submission" date="2017-06" db="EMBL/GenBank/DDBJ databases">
        <authorList>
            <person name="Kim H.J."/>
            <person name="Triplett B.A."/>
        </authorList>
    </citation>
    <scope>NUCLEOTIDE SEQUENCE [LARGE SCALE GENOMIC DNA]</scope>
    <source>
        <strain evidence="1 2">B29T1</strain>
    </source>
</reference>
<keyword evidence="1" id="KW-0808">Transferase</keyword>
<name>A0A212Q1E8_9PROT</name>
<dbReference type="SUPFAM" id="SSF53335">
    <property type="entry name" value="S-adenosyl-L-methionine-dependent methyltransferases"/>
    <property type="match status" value="1"/>
</dbReference>
<dbReference type="RefSeq" id="WP_088559651.1">
    <property type="nucleotide sequence ID" value="NZ_FYEH01000001.1"/>
</dbReference>
<dbReference type="Pfam" id="PF12692">
    <property type="entry name" value="Methyltransf_17"/>
    <property type="match status" value="1"/>
</dbReference>
<dbReference type="EMBL" id="FYEH01000001">
    <property type="protein sequence ID" value="SNB53132.1"/>
    <property type="molecule type" value="Genomic_DNA"/>
</dbReference>
<proteinExistence type="predicted"/>
<sequence length="163" mass="17571">MSRLESFIRRLQAQRACLDLVMPDLVPGLVIELGLGNGRTYDHLLEHLPGRRIIVFERQPNPQAMPMPADADLIRGQLAETLPIAAEQWANSVALIHSDIGCGDAAIDASTAALVGRHATRLLAPGGCLVSDQSVSVQGLSPQALPAEIQPGRYYIYRKALAT</sequence>
<dbReference type="OrthoDB" id="7348097at2"/>
<organism evidence="1 2">
    <name type="scientific">Arboricoccus pini</name>
    <dbReference type="NCBI Taxonomy" id="1963835"/>
    <lineage>
        <taxon>Bacteria</taxon>
        <taxon>Pseudomonadati</taxon>
        <taxon>Pseudomonadota</taxon>
        <taxon>Alphaproteobacteria</taxon>
        <taxon>Geminicoccales</taxon>
        <taxon>Geminicoccaceae</taxon>
        <taxon>Arboricoccus</taxon>
    </lineage>
</organism>